<comment type="caution">
    <text evidence="1">The sequence shown here is derived from an EMBL/GenBank/DDBJ whole genome shotgun (WGS) entry which is preliminary data.</text>
</comment>
<keyword evidence="1" id="KW-0269">Exonuclease</keyword>
<organism evidence="1 2">
    <name type="scientific">Aphis craccivora</name>
    <name type="common">Cowpea aphid</name>
    <dbReference type="NCBI Taxonomy" id="307492"/>
    <lineage>
        <taxon>Eukaryota</taxon>
        <taxon>Metazoa</taxon>
        <taxon>Ecdysozoa</taxon>
        <taxon>Arthropoda</taxon>
        <taxon>Hexapoda</taxon>
        <taxon>Insecta</taxon>
        <taxon>Pterygota</taxon>
        <taxon>Neoptera</taxon>
        <taxon>Paraneoptera</taxon>
        <taxon>Hemiptera</taxon>
        <taxon>Sternorrhyncha</taxon>
        <taxon>Aphidomorpha</taxon>
        <taxon>Aphidoidea</taxon>
        <taxon>Aphididae</taxon>
        <taxon>Aphidini</taxon>
        <taxon>Aphis</taxon>
        <taxon>Aphis</taxon>
    </lineage>
</organism>
<dbReference type="EMBL" id="VUJU01014764">
    <property type="protein sequence ID" value="KAF0701150.1"/>
    <property type="molecule type" value="Genomic_DNA"/>
</dbReference>
<dbReference type="PANTHER" id="PTHR46609">
    <property type="entry name" value="EXONUCLEASE, PHAGE-TYPE/RECB, C-TERMINAL DOMAIN-CONTAINING PROTEIN"/>
    <property type="match status" value="1"/>
</dbReference>
<dbReference type="PANTHER" id="PTHR46609:SF8">
    <property type="entry name" value="YQAJ VIRAL RECOMBINASE DOMAIN-CONTAINING PROTEIN"/>
    <property type="match status" value="1"/>
</dbReference>
<dbReference type="InterPro" id="IPR011335">
    <property type="entry name" value="Restrct_endonuc-II-like"/>
</dbReference>
<dbReference type="CDD" id="cd22343">
    <property type="entry name" value="PDDEXK_lambda_exonuclease-like"/>
    <property type="match status" value="1"/>
</dbReference>
<keyword evidence="2" id="KW-1185">Reference proteome</keyword>
<evidence type="ECO:0000313" key="2">
    <source>
        <dbReference type="Proteomes" id="UP000478052"/>
    </source>
</evidence>
<accession>A0A6G0VPL3</accession>
<reference evidence="1 2" key="1">
    <citation type="submission" date="2019-08" db="EMBL/GenBank/DDBJ databases">
        <title>Whole genome of Aphis craccivora.</title>
        <authorList>
            <person name="Voronova N.V."/>
            <person name="Shulinski R.S."/>
            <person name="Bandarenka Y.V."/>
            <person name="Zhorov D.G."/>
            <person name="Warner D."/>
        </authorList>
    </citation>
    <scope>NUCLEOTIDE SEQUENCE [LARGE SCALE GENOMIC DNA]</scope>
    <source>
        <strain evidence="1">180601</strain>
        <tissue evidence="1">Whole Body</tissue>
    </source>
</reference>
<proteinExistence type="predicted"/>
<evidence type="ECO:0000313" key="1">
    <source>
        <dbReference type="EMBL" id="KAF0701150.1"/>
    </source>
</evidence>
<dbReference type="OrthoDB" id="6583051at2759"/>
<dbReference type="SUPFAM" id="SSF52980">
    <property type="entry name" value="Restriction endonuclease-like"/>
    <property type="match status" value="2"/>
</dbReference>
<keyword evidence="1" id="KW-0540">Nuclease</keyword>
<feature type="non-terminal residue" evidence="1">
    <location>
        <position position="1"/>
    </location>
</feature>
<gene>
    <name evidence="1" type="ORF">FWK35_00034358</name>
</gene>
<sequence length="314" mass="35060">EERAALERETVDQSLSNKWIERRRKMLTASNFGKIIKMRQTTGCQSFVKNHLFGGVTTTTMEYGKSNEEIALRALEKVLNINIITSQSEIYDLRLLSQRAQYCDSTGTQGLAGPYCTGKVVLAVGIDSVLAFYGHRMNYNGPANCAGINQYWRGTAPVVNFQLGCGIFVDSENPYLGATPDGLIGSDGIVEVKCPSSAEHLTPEEVWTPRGIIIEKIERDEDLWKSCMVEKLKYFYLNCILPELADSRFLRSMPIRNPQKILDAQEKKNEQNRISSTIYPRSPVCDFTMRGAVDPTGPRCGVVTVVYLCHVAVA</sequence>
<dbReference type="Proteomes" id="UP000478052">
    <property type="component" value="Unassembled WGS sequence"/>
</dbReference>
<dbReference type="InterPro" id="IPR011604">
    <property type="entry name" value="PDDEXK-like_dom_sf"/>
</dbReference>
<keyword evidence="1" id="KW-0378">Hydrolase</keyword>
<dbReference type="GO" id="GO:0006281">
    <property type="term" value="P:DNA repair"/>
    <property type="evidence" value="ECO:0007669"/>
    <property type="project" value="UniProtKB-ARBA"/>
</dbReference>
<name>A0A6G0VPL3_APHCR</name>
<dbReference type="Gene3D" id="3.90.320.10">
    <property type="match status" value="2"/>
</dbReference>
<dbReference type="AlphaFoldDB" id="A0A6G0VPL3"/>
<dbReference type="InterPro" id="IPR051703">
    <property type="entry name" value="NF-kappa-B_Signaling_Reg"/>
</dbReference>
<protein>
    <submittedName>
        <fullName evidence="1">Exonuclease</fullName>
    </submittedName>
</protein>
<dbReference type="GO" id="GO:0004527">
    <property type="term" value="F:exonuclease activity"/>
    <property type="evidence" value="ECO:0007669"/>
    <property type="project" value="UniProtKB-KW"/>
</dbReference>